<evidence type="ECO:0000313" key="1">
    <source>
        <dbReference type="EMBL" id="KAF6024170.1"/>
    </source>
</evidence>
<comment type="caution">
    <text evidence="1">The sequence shown here is derived from an EMBL/GenBank/DDBJ whole genome shotgun (WGS) entry which is preliminary data.</text>
</comment>
<accession>A0A7J7JDB5</accession>
<gene>
    <name evidence="1" type="ORF">EB796_017524</name>
</gene>
<keyword evidence="2" id="KW-1185">Reference proteome</keyword>
<name>A0A7J7JDB5_BUGNE</name>
<dbReference type="Proteomes" id="UP000593567">
    <property type="component" value="Unassembled WGS sequence"/>
</dbReference>
<evidence type="ECO:0000313" key="2">
    <source>
        <dbReference type="Proteomes" id="UP000593567"/>
    </source>
</evidence>
<reference evidence="1" key="1">
    <citation type="submission" date="2020-06" db="EMBL/GenBank/DDBJ databases">
        <title>Draft genome of Bugula neritina, a colonial animal packing powerful symbionts and potential medicines.</title>
        <authorList>
            <person name="Rayko M."/>
        </authorList>
    </citation>
    <scope>NUCLEOTIDE SEQUENCE [LARGE SCALE GENOMIC DNA]</scope>
    <source>
        <strain evidence="1">Kwan_BN1</strain>
    </source>
</reference>
<organism evidence="1 2">
    <name type="scientific">Bugula neritina</name>
    <name type="common">Brown bryozoan</name>
    <name type="synonym">Sertularia neritina</name>
    <dbReference type="NCBI Taxonomy" id="10212"/>
    <lineage>
        <taxon>Eukaryota</taxon>
        <taxon>Metazoa</taxon>
        <taxon>Spiralia</taxon>
        <taxon>Lophotrochozoa</taxon>
        <taxon>Bryozoa</taxon>
        <taxon>Gymnolaemata</taxon>
        <taxon>Cheilostomatida</taxon>
        <taxon>Flustrina</taxon>
        <taxon>Buguloidea</taxon>
        <taxon>Bugulidae</taxon>
        <taxon>Bugula</taxon>
    </lineage>
</organism>
<dbReference type="AlphaFoldDB" id="A0A7J7JDB5"/>
<protein>
    <submittedName>
        <fullName evidence="1">Uncharacterized protein</fullName>
    </submittedName>
</protein>
<sequence>MGSYTEERKRTLLTILSNITTDSFEIIASVQLEQQHIDKVKINKQMNAVIRTSSFTNVGGPEKGRWGGLIE</sequence>
<dbReference type="EMBL" id="VXIV02002610">
    <property type="protein sequence ID" value="KAF6024170.1"/>
    <property type="molecule type" value="Genomic_DNA"/>
</dbReference>
<proteinExistence type="predicted"/>